<dbReference type="AlphaFoldDB" id="A0A8S8ZQE3"/>
<feature type="compositionally biased region" description="Low complexity" evidence="2">
    <location>
        <begin position="776"/>
        <end position="790"/>
    </location>
</feature>
<feature type="compositionally biased region" description="Polar residues" evidence="2">
    <location>
        <begin position="655"/>
        <end position="669"/>
    </location>
</feature>
<sequence length="859" mass="94491">MDHHPARERQYQEQLRQLTNQLGQKEDQYVAQLRELRLNNRLAPGASQSVSSSHDCTPVGEDLSSGWQVQNDKHEKMKLDTEFGRLKALLQAKERQYQQHLGQLTKQLERKEDQYLARLRELRLGNNLAPDINRVRADSAAEYQAKENANLGALSSTLYKEKLQHQLHINRTKAEKEKVQERWNNLQAELDGAIVNFSKEVAELKSRDPFEPVRKADAEIQASWKDLAIQVRQFVQTYCLPAIPFTTPKELHKKNILPGIQMICADVAEPALGDTLETTEAHVSSLPKDANWASRVAALHSWKARSFVFLKQLRPKSRDEIAALAYRIASLLEPITGPTVAVPSGSGSKFDSQQPQHNNHDHHQQQAPHQHHNHQNHYPQPGAPPLTYPSPSLLSALEALLTAAISLDNTFRLSLANYTIIFKDPAVFEFRPSMMEIKPISFASFNAATSSQRDSVSLNDASVNARAIADSLKVNFAVSPEILRAGDWKEGGDYHIEVVVAKLVVVCNAESVLRRPRPSPNPSTPVPSPMPGEIFAWLQEQNRRGSHVDDQILEKARLGFGTGVNEGPVPERSLHSSSMGPPGAGTGVLMPPGRMPPGTGIGPAHGFGGGSNAPNGRPYVRPFEYTHNHNNSGGHPNLGVTSHFHNTSRTTYNYNPSASHPSTYSNNTLAKDPSHIGQNPNNANTAESQWKRRRVLHRGTRHSLGDPLQTEFEATDDGDSDSENTDEPTAETSAVTTRGAKRQRLQLLRDGLGAITGAEAGPNGAESAREEEARAHAATTSTSAASTSTTAMAIDHTGGAIRDTTNNGIFPNLNNIVAYLKNKPRDGTGPLSLELEDDIIAALEKSQRSHSTSSLHWQR</sequence>
<feature type="region of interest" description="Disordered" evidence="2">
    <location>
        <begin position="44"/>
        <end position="65"/>
    </location>
</feature>
<feature type="region of interest" description="Disordered" evidence="2">
    <location>
        <begin position="342"/>
        <end position="385"/>
    </location>
</feature>
<feature type="region of interest" description="Disordered" evidence="2">
    <location>
        <begin position="655"/>
        <end position="790"/>
    </location>
</feature>
<proteinExistence type="predicted"/>
<protein>
    <submittedName>
        <fullName evidence="3">Uncharacterized protein</fullName>
    </submittedName>
</protein>
<reference evidence="3 4" key="1">
    <citation type="submission" date="2017-07" db="EMBL/GenBank/DDBJ databases">
        <title>Genome sequence of the Sordaria macrospora wild type strain R19027.</title>
        <authorList>
            <person name="Nowrousian M."/>
            <person name="Teichert I."/>
            <person name="Kueck U."/>
        </authorList>
    </citation>
    <scope>NUCLEOTIDE SEQUENCE [LARGE SCALE GENOMIC DNA]</scope>
    <source>
        <strain evidence="3 4">R19027</strain>
        <tissue evidence="3">Mycelium</tissue>
    </source>
</reference>
<dbReference type="EMBL" id="NMPR01000085">
    <property type="protein sequence ID" value="KAA8631136.1"/>
    <property type="molecule type" value="Genomic_DNA"/>
</dbReference>
<feature type="coiled-coil region" evidence="1">
    <location>
        <begin position="8"/>
        <end position="35"/>
    </location>
</feature>
<name>A0A8S8ZQE3_SORMA</name>
<dbReference type="Proteomes" id="UP000433876">
    <property type="component" value="Unassembled WGS sequence"/>
</dbReference>
<keyword evidence="1" id="KW-0175">Coiled coil</keyword>
<comment type="caution">
    <text evidence="3">The sequence shown here is derived from an EMBL/GenBank/DDBJ whole genome shotgun (WGS) entry which is preliminary data.</text>
</comment>
<feature type="compositionally biased region" description="Basic residues" evidence="2">
    <location>
        <begin position="691"/>
        <end position="701"/>
    </location>
</feature>
<feature type="compositionally biased region" description="Polar residues" evidence="2">
    <location>
        <begin position="46"/>
        <end position="55"/>
    </location>
</feature>
<evidence type="ECO:0000313" key="3">
    <source>
        <dbReference type="EMBL" id="KAA8631136.1"/>
    </source>
</evidence>
<evidence type="ECO:0000313" key="4">
    <source>
        <dbReference type="Proteomes" id="UP000433876"/>
    </source>
</evidence>
<feature type="compositionally biased region" description="Polar residues" evidence="2">
    <location>
        <begin position="676"/>
        <end position="688"/>
    </location>
</feature>
<gene>
    <name evidence="3" type="ORF">SMACR_07354</name>
</gene>
<evidence type="ECO:0000256" key="2">
    <source>
        <dbReference type="SAM" id="MobiDB-lite"/>
    </source>
</evidence>
<accession>A0A8S8ZQE3</accession>
<organism evidence="3 4">
    <name type="scientific">Sordaria macrospora</name>
    <dbReference type="NCBI Taxonomy" id="5147"/>
    <lineage>
        <taxon>Eukaryota</taxon>
        <taxon>Fungi</taxon>
        <taxon>Dikarya</taxon>
        <taxon>Ascomycota</taxon>
        <taxon>Pezizomycotina</taxon>
        <taxon>Sordariomycetes</taxon>
        <taxon>Sordariomycetidae</taxon>
        <taxon>Sordariales</taxon>
        <taxon>Sordariaceae</taxon>
        <taxon>Sordaria</taxon>
    </lineage>
</organism>
<feature type="compositionally biased region" description="Acidic residues" evidence="2">
    <location>
        <begin position="713"/>
        <end position="729"/>
    </location>
</feature>
<dbReference type="VEuPathDB" id="FungiDB:SMAC_07354"/>
<evidence type="ECO:0000256" key="1">
    <source>
        <dbReference type="SAM" id="Coils"/>
    </source>
</evidence>